<evidence type="ECO:0000313" key="3">
    <source>
        <dbReference type="Proteomes" id="UP000501568"/>
    </source>
</evidence>
<dbReference type="KEGG" id="spzr:G5C33_16095"/>
<dbReference type="AlphaFoldDB" id="A0A6G6Y999"/>
<proteinExistence type="predicted"/>
<reference evidence="2 3" key="1">
    <citation type="submission" date="2020-02" db="EMBL/GenBank/DDBJ databases">
        <authorList>
            <person name="Zheng R.K."/>
            <person name="Sun C.M."/>
        </authorList>
    </citation>
    <scope>NUCLEOTIDE SEQUENCE [LARGE SCALE GENOMIC DNA]</scope>
    <source>
        <strain evidence="3">zrk23</strain>
    </source>
</reference>
<evidence type="ECO:0000256" key="1">
    <source>
        <dbReference type="SAM" id="Phobius"/>
    </source>
</evidence>
<keyword evidence="3" id="KW-1185">Reference proteome</keyword>
<sequence length="72" mass="7070">MGATTTGAVIGGAIDAMSGDDSAVDGAVIGAVAANVLKVAVPVAATALLGWMVYRGAKAVLYDISSKPRQHA</sequence>
<dbReference type="RefSeq" id="WP_165328076.1">
    <property type="nucleotide sequence ID" value="NZ_CP049109.1"/>
</dbReference>
<keyword evidence="1" id="KW-0472">Membrane</keyword>
<accession>A0A6G6Y999</accession>
<gene>
    <name evidence="2" type="ORF">G5C33_16095</name>
</gene>
<feature type="transmembrane region" description="Helical" evidence="1">
    <location>
        <begin position="27"/>
        <end position="54"/>
    </location>
</feature>
<organism evidence="2 3">
    <name type="scientific">Stakelama tenebrarum</name>
    <dbReference type="NCBI Taxonomy" id="2711215"/>
    <lineage>
        <taxon>Bacteria</taxon>
        <taxon>Pseudomonadati</taxon>
        <taxon>Pseudomonadota</taxon>
        <taxon>Alphaproteobacteria</taxon>
        <taxon>Sphingomonadales</taxon>
        <taxon>Sphingomonadaceae</taxon>
        <taxon>Stakelama</taxon>
    </lineage>
</organism>
<keyword evidence="1" id="KW-0812">Transmembrane</keyword>
<protein>
    <submittedName>
        <fullName evidence="2">Uncharacterized protein</fullName>
    </submittedName>
</protein>
<dbReference type="Proteomes" id="UP000501568">
    <property type="component" value="Chromosome"/>
</dbReference>
<dbReference type="EMBL" id="CP049109">
    <property type="protein sequence ID" value="QIG81146.1"/>
    <property type="molecule type" value="Genomic_DNA"/>
</dbReference>
<evidence type="ECO:0000313" key="2">
    <source>
        <dbReference type="EMBL" id="QIG81146.1"/>
    </source>
</evidence>
<name>A0A6G6Y999_9SPHN</name>
<keyword evidence="1" id="KW-1133">Transmembrane helix</keyword>